<keyword evidence="4 7" id="KW-0010">Activator</keyword>
<evidence type="ECO:0000313" key="11">
    <source>
        <dbReference type="Proteomes" id="UP000612055"/>
    </source>
</evidence>
<name>A0A836BTA2_9CHLO</name>
<feature type="compositionally biased region" description="Gly residues" evidence="8">
    <location>
        <begin position="346"/>
        <end position="358"/>
    </location>
</feature>
<feature type="region of interest" description="Disordered" evidence="8">
    <location>
        <begin position="319"/>
        <end position="358"/>
    </location>
</feature>
<feature type="compositionally biased region" description="Gly residues" evidence="8">
    <location>
        <begin position="798"/>
        <end position="810"/>
    </location>
</feature>
<keyword evidence="3 7" id="KW-0805">Transcription regulation</keyword>
<feature type="region of interest" description="Disordered" evidence="8">
    <location>
        <begin position="212"/>
        <end position="245"/>
    </location>
</feature>
<evidence type="ECO:0000256" key="2">
    <source>
        <dbReference type="ARBA" id="ARBA00007813"/>
    </source>
</evidence>
<feature type="domain" description="Mediator complex subunit MED14 N-terminal" evidence="9">
    <location>
        <begin position="14"/>
        <end position="207"/>
    </location>
</feature>
<feature type="compositionally biased region" description="Gly residues" evidence="8">
    <location>
        <begin position="1514"/>
        <end position="1526"/>
    </location>
</feature>
<reference evidence="10" key="1">
    <citation type="journal article" date="2020" name="bioRxiv">
        <title>Comparative genomics of Chlamydomonas.</title>
        <authorList>
            <person name="Craig R.J."/>
            <person name="Hasan A.R."/>
            <person name="Ness R.W."/>
            <person name="Keightley P.D."/>
        </authorList>
    </citation>
    <scope>NUCLEOTIDE SEQUENCE</scope>
    <source>
        <strain evidence="10">CCAP 11/70</strain>
    </source>
</reference>
<comment type="subcellular location">
    <subcellularLocation>
        <location evidence="1 7">Nucleus</location>
    </subcellularLocation>
</comment>
<dbReference type="GO" id="GO:0003712">
    <property type="term" value="F:transcription coregulator activity"/>
    <property type="evidence" value="ECO:0007669"/>
    <property type="project" value="UniProtKB-UniRule"/>
</dbReference>
<comment type="caution">
    <text evidence="10">The sequence shown here is derived from an EMBL/GenBank/DDBJ whole genome shotgun (WGS) entry which is preliminary data.</text>
</comment>
<feature type="compositionally biased region" description="Low complexity" evidence="8">
    <location>
        <begin position="322"/>
        <end position="345"/>
    </location>
</feature>
<dbReference type="InterPro" id="IPR055122">
    <property type="entry name" value="Med14_N"/>
</dbReference>
<evidence type="ECO:0000256" key="6">
    <source>
        <dbReference type="ARBA" id="ARBA00023242"/>
    </source>
</evidence>
<evidence type="ECO:0000256" key="7">
    <source>
        <dbReference type="RuleBase" id="RU365082"/>
    </source>
</evidence>
<dbReference type="EMBL" id="JAEHOE010000090">
    <property type="protein sequence ID" value="KAG2487902.1"/>
    <property type="molecule type" value="Genomic_DNA"/>
</dbReference>
<feature type="region of interest" description="Disordered" evidence="8">
    <location>
        <begin position="1462"/>
        <end position="1482"/>
    </location>
</feature>
<evidence type="ECO:0000256" key="3">
    <source>
        <dbReference type="ARBA" id="ARBA00023015"/>
    </source>
</evidence>
<evidence type="ECO:0000259" key="9">
    <source>
        <dbReference type="Pfam" id="PF08638"/>
    </source>
</evidence>
<feature type="compositionally biased region" description="Low complexity" evidence="8">
    <location>
        <begin position="923"/>
        <end position="957"/>
    </location>
</feature>
<feature type="region of interest" description="Disordered" evidence="8">
    <location>
        <begin position="791"/>
        <end position="813"/>
    </location>
</feature>
<dbReference type="PANTHER" id="PTHR12809:SF2">
    <property type="entry name" value="MEDIATOR OF RNA POLYMERASE II TRANSCRIPTION SUBUNIT 14"/>
    <property type="match status" value="1"/>
</dbReference>
<sequence>MDELPPLRGAQSLVDLQSLLCNVFDNVLADFIQLTGTDAGALDPEARKQRLLQHLHASRQQLLRCLVVLNWKPWKVLGELVDHDRVADVAAGHVRTMAEVVGGMRQQAAGRIMAGVYLNMYDVNTALEVLTTGTYRELPSIILHRPPLFQPPPASMARQRSRLAHVTHLIRARLVQVALPPGLKVVSVSNGTAVLRAEGLYEAKLTLVPSEPLMGADGSTSDEPGGGAGPSTAGGGGSGPDWAAAAAASAASDPVAAEAAGQRWKWRLIAFVLCIGVPFYDPRQPGQILNTVNFHMVLAADNAAYLKRQRGPSGIIGGGGAAANAAAPAPSESAATPAPSGLAAAAGGGAGGAGGGAGGGSGGGSLAAAIRKVEDDEVGSPLAVMHAILTDVAGRLLADELAAAARALAAPGSRWHGHISVRPSTLLSPGVRIEYWINSPPLIAPRALPAPPTAGTGAGAAEPPDYKHVKPGPPFLELGMGEGGCVEVLNAPTSLHAPAAVSKLKLDTFRVNVEEVLMRAANMSAMFQLLQVRGELQYNLKNTMGARAPTTRLVSLARQLWSRDGAPLPPPPGLGDDGDDPTSRGGGGGGGAATQPASPAAGPGGGAAMDVDTGAGSAAATAAAAGPLPPPTVPVPEVAGPLTQAAPPEESAGAVVVLNAPVLECLVTGTTELKVCKHLYSGRLMLRPGQDERDEGSLDHAASVAASEDAVNSAAAHAYAATSQGDAYAYPAYRALREACAALCRVLQRTHTSTDATHFIQAARRASLHISRLPQGLLEAFTAANPGLALEPSPAAQGAGGRGAGGGGGPSRREDVPTWALQCLPFPSNFPPLEPLLQDTPALRVPQCLTFFLQSRLSLTSQHVLVVCACNRQLMPLKVVSCIPVPPSTYRLPDHVVAAFMAAAAAGSGGADTRGTAGGAAPGTGAAASGVHGPHSGGSSPRATPAAAAAAGNGPTAEPMGRSPESSPVRDLVAAGLIGRHSVGGGLTISDGGAVPSLPYAASPPPPAAPAPAHGPGTGSTARGASTGGALLAAAAVGSGSPPAAASQSRSGRPTGQQVAVMLAQQQLSSVVRWCRRRMVWEVLLVQLSAVGAAFEALEDVTSPTSHRVRITRVAGTALPCPIVRRHGLAPSHVGPTALVLELGPDALAGQITARLYGRFLCAPSCAPVAGGTDGMAAAEEAADGPSGAGAVGAGFVLQGPAPAGAATLAAAGGGGGSGGGLVCLRRQYCLERGDSALTIVQEVAAIIRMQTLLARLEMTVPKAQTGAGAPQLAVLTAPAPAAAAGAGGAARPLGPHNLNTHVSWRTAAQSSPDQPAKRAKIEPGPGAGPPGPIPGPHGPDGTNANGISAWSDGAGGGGAYGNGATAHSGRGGPSATSGGGCLTWHWPLVGTLTLRHYSCSAAMLSYTPHAASAPLPAAPHQVAAAGGSDGGAGAAAAAMLPPPLHLHLTWAPRDVRHLHGSAAAGAAPPPPTPGGAATPAAAAFGGAHPAASSSSSAYPLGTPAVKPSSSAAGAGGGGGGAGGEGAARAGPPLLPLEAVVTSTRTVISRPGEPYGNVWADLVLCTATCSSGHCLPSDYLHVLEEYAEAGEEGKLLDALAVAAWPMAGFCSALRPAVLTRHGLVADVDVRHVHNQPPYCHRIVCRRRAPGGGHSHVLVDLMSQAVGRSYLKISVPSPPGAAAAPDAADDAGGSHSAVLQSVQQLASARLGTGVHVTVGGSTAVYRGLGQRPAALPGLGAPLWLLVPNDSVQAAVELVFSVLNL</sequence>
<dbReference type="GO" id="GO:0016592">
    <property type="term" value="C:mediator complex"/>
    <property type="evidence" value="ECO:0007669"/>
    <property type="project" value="UniProtKB-UniRule"/>
</dbReference>
<feature type="region of interest" description="Disordered" evidence="8">
    <location>
        <begin position="562"/>
        <end position="646"/>
    </location>
</feature>
<dbReference type="PANTHER" id="PTHR12809">
    <property type="entry name" value="MEDIATOR COMPLEX SUBUNIT"/>
    <property type="match status" value="1"/>
</dbReference>
<comment type="similarity">
    <text evidence="2 7">Belongs to the Mediator complex subunit 14 family.</text>
</comment>
<evidence type="ECO:0000256" key="5">
    <source>
        <dbReference type="ARBA" id="ARBA00023163"/>
    </source>
</evidence>
<proteinExistence type="inferred from homology"/>
<feature type="compositionally biased region" description="Gly residues" evidence="8">
    <location>
        <begin position="224"/>
        <end position="239"/>
    </location>
</feature>
<protein>
    <recommendedName>
        <fullName evidence="7">Mediator of RNA polymerase II transcription subunit 14</fullName>
    </recommendedName>
    <alternativeName>
        <fullName evidence="7">Mediator complex subunit 14</fullName>
    </alternativeName>
</protein>
<dbReference type="GO" id="GO:0006357">
    <property type="term" value="P:regulation of transcription by RNA polymerase II"/>
    <property type="evidence" value="ECO:0007669"/>
    <property type="project" value="InterPro"/>
</dbReference>
<keyword evidence="5 7" id="KW-0804">Transcription</keyword>
<feature type="region of interest" description="Disordered" evidence="8">
    <location>
        <begin position="998"/>
        <end position="1025"/>
    </location>
</feature>
<evidence type="ECO:0000256" key="4">
    <source>
        <dbReference type="ARBA" id="ARBA00023159"/>
    </source>
</evidence>
<feature type="compositionally biased region" description="Pro residues" evidence="8">
    <location>
        <begin position="1327"/>
        <end position="1338"/>
    </location>
</feature>
<evidence type="ECO:0000256" key="8">
    <source>
        <dbReference type="SAM" id="MobiDB-lite"/>
    </source>
</evidence>
<dbReference type="Pfam" id="PF08638">
    <property type="entry name" value="Med14"/>
    <property type="match status" value="1"/>
</dbReference>
<dbReference type="GO" id="GO:0070847">
    <property type="term" value="C:core mediator complex"/>
    <property type="evidence" value="ECO:0007669"/>
    <property type="project" value="TreeGrafter"/>
</dbReference>
<evidence type="ECO:0000313" key="10">
    <source>
        <dbReference type="EMBL" id="KAG2487902.1"/>
    </source>
</evidence>
<feature type="region of interest" description="Disordered" evidence="8">
    <location>
        <begin position="908"/>
        <end position="969"/>
    </location>
</feature>
<feature type="region of interest" description="Disordered" evidence="8">
    <location>
        <begin position="1307"/>
        <end position="1351"/>
    </location>
</feature>
<dbReference type="InterPro" id="IPR013947">
    <property type="entry name" value="Mediator_Med14"/>
</dbReference>
<comment type="function">
    <text evidence="7">Component of the Mediator complex, a coactivator involved in the regulated transcription of nearly all RNA polymerase II-dependent genes. Mediator functions as a bridge to convey information from gene-specific regulatory proteins to the basal RNA polymerase II transcription machinery. Mediator is recruited to promoters by direct interactions with regulatory proteins and serves as a scaffold for the assembly of a functional preinitiation complex with RNA polymerase II and the general transcription factors.</text>
</comment>
<evidence type="ECO:0000256" key="1">
    <source>
        <dbReference type="ARBA" id="ARBA00004123"/>
    </source>
</evidence>
<accession>A0A836BTA2</accession>
<dbReference type="Proteomes" id="UP000612055">
    <property type="component" value="Unassembled WGS sequence"/>
</dbReference>
<comment type="subunit">
    <text evidence="7">Component of the Mediator complex.</text>
</comment>
<dbReference type="OrthoDB" id="536354at2759"/>
<keyword evidence="6 7" id="KW-0539">Nucleus</keyword>
<gene>
    <name evidence="10" type="ORF">HYH03_013482</name>
</gene>
<feature type="compositionally biased region" description="Low complexity" evidence="8">
    <location>
        <begin position="613"/>
        <end position="626"/>
    </location>
</feature>
<feature type="compositionally biased region" description="Gly residues" evidence="8">
    <location>
        <begin position="908"/>
        <end position="922"/>
    </location>
</feature>
<feature type="region of interest" description="Disordered" evidence="8">
    <location>
        <begin position="1496"/>
        <end position="1529"/>
    </location>
</feature>
<feature type="compositionally biased region" description="Low complexity" evidence="8">
    <location>
        <begin position="1011"/>
        <end position="1025"/>
    </location>
</feature>
<organism evidence="10 11">
    <name type="scientific">Edaphochlamys debaryana</name>
    <dbReference type="NCBI Taxonomy" id="47281"/>
    <lineage>
        <taxon>Eukaryota</taxon>
        <taxon>Viridiplantae</taxon>
        <taxon>Chlorophyta</taxon>
        <taxon>core chlorophytes</taxon>
        <taxon>Chlorophyceae</taxon>
        <taxon>CS clade</taxon>
        <taxon>Chlamydomonadales</taxon>
        <taxon>Chlamydomonadales incertae sedis</taxon>
        <taxon>Edaphochlamys</taxon>
    </lineage>
</organism>
<keyword evidence="11" id="KW-1185">Reference proteome</keyword>